<reference evidence="1 2" key="1">
    <citation type="journal article" date="2013" name="Curr. Biol.">
        <title>Shared signatures of parasitism and phylogenomics unite Cryptomycota and microsporidia.</title>
        <authorList>
            <person name="James T.Y."/>
            <person name="Pelin A."/>
            <person name="Bonen L."/>
            <person name="Ahrendt S."/>
            <person name="Sain D."/>
            <person name="Corradi N."/>
            <person name="Stajich J.E."/>
        </authorList>
    </citation>
    <scope>NUCLEOTIDE SEQUENCE [LARGE SCALE GENOMIC DNA]</scope>
    <source>
        <strain evidence="1 2">CSF55</strain>
    </source>
</reference>
<keyword evidence="2" id="KW-1185">Reference proteome</keyword>
<dbReference type="EMBL" id="KE560959">
    <property type="protein sequence ID" value="EPZ34320.1"/>
    <property type="molecule type" value="Genomic_DNA"/>
</dbReference>
<proteinExistence type="predicted"/>
<dbReference type="Proteomes" id="UP000030755">
    <property type="component" value="Unassembled WGS sequence"/>
</dbReference>
<protein>
    <submittedName>
        <fullName evidence="1">Uncharacterized protein</fullName>
    </submittedName>
</protein>
<sequence>MVNVDGLVTFLGKSKPRLFNHCFILVVDSNSSNITCIKTERISSSSVMLFQNKKVNIPVKMGFTITKLNKIPNPKVVDIAAKYPSGKYTPKDFKTKITCKTM</sequence>
<dbReference type="AlphaFoldDB" id="A0A075AVZ1"/>
<gene>
    <name evidence="1" type="ORF">O9G_000507</name>
</gene>
<organism evidence="1 2">
    <name type="scientific">Rozella allomycis (strain CSF55)</name>
    <dbReference type="NCBI Taxonomy" id="988480"/>
    <lineage>
        <taxon>Eukaryota</taxon>
        <taxon>Fungi</taxon>
        <taxon>Fungi incertae sedis</taxon>
        <taxon>Cryptomycota</taxon>
        <taxon>Cryptomycota incertae sedis</taxon>
        <taxon>Rozella</taxon>
    </lineage>
</organism>
<accession>A0A075AVZ1</accession>
<dbReference type="HOGENOM" id="CLU_2279073_0_0_1"/>
<evidence type="ECO:0000313" key="2">
    <source>
        <dbReference type="Proteomes" id="UP000030755"/>
    </source>
</evidence>
<name>A0A075AVZ1_ROZAC</name>
<evidence type="ECO:0000313" key="1">
    <source>
        <dbReference type="EMBL" id="EPZ34320.1"/>
    </source>
</evidence>